<accession>A0A4S9VYH3</accession>
<dbReference type="InterPro" id="IPR016864">
    <property type="entry name" value="UCP028035"/>
</dbReference>
<dbReference type="PANTHER" id="PTHR38795">
    <property type="entry name" value="DUF6604 DOMAIN-CONTAINING PROTEIN"/>
    <property type="match status" value="1"/>
</dbReference>
<evidence type="ECO:0000259" key="3">
    <source>
        <dbReference type="Pfam" id="PF20253"/>
    </source>
</evidence>
<name>A0A4S9VYH3_AURPU</name>
<dbReference type="Pfam" id="PF20253">
    <property type="entry name" value="DUF6604"/>
    <property type="match status" value="1"/>
</dbReference>
<dbReference type="InterPro" id="IPR046539">
    <property type="entry name" value="DUF6604"/>
</dbReference>
<evidence type="ECO:0000256" key="1">
    <source>
        <dbReference type="SAM" id="Coils"/>
    </source>
</evidence>
<feature type="coiled-coil region" evidence="1">
    <location>
        <begin position="881"/>
        <end position="908"/>
    </location>
</feature>
<dbReference type="EMBL" id="QZBJ01000058">
    <property type="protein sequence ID" value="THY71459.1"/>
    <property type="molecule type" value="Genomic_DNA"/>
</dbReference>
<feature type="region of interest" description="Disordered" evidence="2">
    <location>
        <begin position="167"/>
        <end position="211"/>
    </location>
</feature>
<keyword evidence="1" id="KW-0175">Coiled coil</keyword>
<proteinExistence type="predicted"/>
<comment type="caution">
    <text evidence="4">The sequence shown here is derived from an EMBL/GenBank/DDBJ whole genome shotgun (WGS) entry which is preliminary data.</text>
</comment>
<protein>
    <recommendedName>
        <fullName evidence="3">DUF6604 domain-containing protein</fullName>
    </recommendedName>
</protein>
<reference evidence="4 5" key="1">
    <citation type="submission" date="2018-10" db="EMBL/GenBank/DDBJ databases">
        <title>Fifty Aureobasidium pullulans genomes reveal a recombining polyextremotolerant generalist.</title>
        <authorList>
            <person name="Gostincar C."/>
            <person name="Turk M."/>
            <person name="Zajc J."/>
            <person name="Gunde-Cimerman N."/>
        </authorList>
    </citation>
    <scope>NUCLEOTIDE SEQUENCE [LARGE SCALE GENOMIC DNA]</scope>
    <source>
        <strain evidence="4 5">EXF-4256</strain>
    </source>
</reference>
<sequence length="909" mass="103945">MTDQNTYVLYKKDTSWVICWLVHMSNAVTESLANIGHDDPKAALNTTGQVTCRELVSMAERVAAHRRQEVPDLVFRLLRSAINARSNAHQLYLSMAMEIEDEKLEQSNLSHKHFIDSLTEAFNALGGCEWIADRSAESMELESREEIEDIIFTNIFSALDMYQCAEDMSDNGGDPKESTRHPRKTGKGKWSHKSQSAKKKKKKKQARAAQHPVSLKVPLNNYCIVDGPESLHINYDMASMSMLQEWGELRKHVQSSWLTTAYENTNIAVAGAISEMTIAMIKRTALAVFVEFPEGYDTFDAMCHRFRNGSKLSHPLWSQLRELFSAPAFDDLLEFLVDFQKNRSGKPTKRMQARLSSWNPNFNIQEANTDERMEWRRLYTIDWLYDLVNVFSHIVIRENKVQVDPKAYETIQWSIKSQCSRPCRLFGTEPFAEIITTLAMQKPGSNIRSKILPHHIFQLQCIVDAFTASHGWSPCMLNPAEQFREAPSRGSLPTEPLARFLGNAGAGFLSGIQALQIYIENNEQIFYGRIARFQEVLRLLGPHAAQAREWLGKSDHVFTSELPSRFSGLEPHGLWNYSPFLCGVGLLEALEISYRLSMLVWDVLDEPHLMVNLHDILRRRGRAVGSDDLLEFLLRTCVALKPRLSSHSKAPNGSGQDIKTALNVRQNLSFWYLSRLALYRELDWDPAKISQSGQPCCTILASAISISERDEQKVNADGDDMSKSFREETRNFNTVLGKLNDHGSLSASTQKYGHSEYGPCGKRLLVLSEVDMVQDICDRWPMSAMDYLWITMKIIGVFEAIEQQLAKVQNPLFLQCDWRRRSMARYILVTKIFQKQPGYEECLEVVEKELNKENMRFTQFTYWKQLDQRMPSLTEASIRRQEGELEALAQADAELETLEDDTNSKRDVK</sequence>
<evidence type="ECO:0000313" key="4">
    <source>
        <dbReference type="EMBL" id="THY71459.1"/>
    </source>
</evidence>
<organism evidence="4 5">
    <name type="scientific">Aureobasidium pullulans</name>
    <name type="common">Black yeast</name>
    <name type="synonym">Pullularia pullulans</name>
    <dbReference type="NCBI Taxonomy" id="5580"/>
    <lineage>
        <taxon>Eukaryota</taxon>
        <taxon>Fungi</taxon>
        <taxon>Dikarya</taxon>
        <taxon>Ascomycota</taxon>
        <taxon>Pezizomycotina</taxon>
        <taxon>Dothideomycetes</taxon>
        <taxon>Dothideomycetidae</taxon>
        <taxon>Dothideales</taxon>
        <taxon>Saccotheciaceae</taxon>
        <taxon>Aureobasidium</taxon>
    </lineage>
</organism>
<dbReference type="AlphaFoldDB" id="A0A4S9VYH3"/>
<dbReference type="PIRSF" id="PIRSF028035">
    <property type="entry name" value="UCP028035"/>
    <property type="match status" value="1"/>
</dbReference>
<evidence type="ECO:0000313" key="5">
    <source>
        <dbReference type="Proteomes" id="UP000305064"/>
    </source>
</evidence>
<feature type="compositionally biased region" description="Basic residues" evidence="2">
    <location>
        <begin position="181"/>
        <end position="206"/>
    </location>
</feature>
<evidence type="ECO:0000256" key="2">
    <source>
        <dbReference type="SAM" id="MobiDB-lite"/>
    </source>
</evidence>
<dbReference type="PANTHER" id="PTHR38795:SF1">
    <property type="entry name" value="DUF6604 DOMAIN-CONTAINING PROTEIN"/>
    <property type="match status" value="1"/>
</dbReference>
<gene>
    <name evidence="4" type="ORF">D6C94_07652</name>
</gene>
<dbReference type="Proteomes" id="UP000305064">
    <property type="component" value="Unassembled WGS sequence"/>
</dbReference>
<feature type="domain" description="DUF6604" evidence="3">
    <location>
        <begin position="10"/>
        <end position="288"/>
    </location>
</feature>